<gene>
    <name evidence="15" type="ORF">Dace_1441</name>
</gene>
<dbReference type="AlphaFoldDB" id="Q1JZI8"/>
<protein>
    <recommendedName>
        <fullName evidence="4">ADP-ribose pyrophosphatase</fullName>
        <ecNumber evidence="3">3.6.1.13</ecNumber>
    </recommendedName>
    <alternativeName>
        <fullName evidence="9">ADP-ribose diphosphatase</fullName>
    </alternativeName>
    <alternativeName>
        <fullName evidence="11">ADP-ribose phosphohydrolase</fullName>
    </alternativeName>
    <alternativeName>
        <fullName evidence="10">Adenosine diphosphoribose pyrophosphatase</fullName>
    </alternativeName>
</protein>
<keyword evidence="16" id="KW-1185">Reference proteome</keyword>
<evidence type="ECO:0000256" key="5">
    <source>
        <dbReference type="ARBA" id="ARBA00022723"/>
    </source>
</evidence>
<dbReference type="EMBL" id="AAEW02000009">
    <property type="protein sequence ID" value="EAT15579.1"/>
    <property type="molecule type" value="Genomic_DNA"/>
</dbReference>
<evidence type="ECO:0000256" key="10">
    <source>
        <dbReference type="ARBA" id="ARBA00030308"/>
    </source>
</evidence>
<accession>Q1JZI8</accession>
<evidence type="ECO:0000256" key="1">
    <source>
        <dbReference type="ARBA" id="ARBA00001946"/>
    </source>
</evidence>
<dbReference type="InterPro" id="IPR004385">
    <property type="entry name" value="NDP_pyrophosphatase"/>
</dbReference>
<keyword evidence="5 13" id="KW-0479">Metal-binding</keyword>
<keyword evidence="7 13" id="KW-0460">Magnesium</keyword>
<dbReference type="PROSITE" id="PS51462">
    <property type="entry name" value="NUDIX"/>
    <property type="match status" value="1"/>
</dbReference>
<organism evidence="15 16">
    <name type="scientific">Desulfuromonas acetoxidans (strain DSM 684 / 11070)</name>
    <dbReference type="NCBI Taxonomy" id="281689"/>
    <lineage>
        <taxon>Bacteria</taxon>
        <taxon>Pseudomonadati</taxon>
        <taxon>Thermodesulfobacteriota</taxon>
        <taxon>Desulfuromonadia</taxon>
        <taxon>Desulfuromonadales</taxon>
        <taxon>Desulfuromonadaceae</taxon>
        <taxon>Desulfuromonas</taxon>
    </lineage>
</organism>
<dbReference type="InterPro" id="IPR015797">
    <property type="entry name" value="NUDIX_hydrolase-like_dom_sf"/>
</dbReference>
<comment type="cofactor">
    <cofactor evidence="1 13">
        <name>Mg(2+)</name>
        <dbReference type="ChEBI" id="CHEBI:18420"/>
    </cofactor>
</comment>
<dbReference type="SUPFAM" id="SSF55811">
    <property type="entry name" value="Nudix"/>
    <property type="match status" value="1"/>
</dbReference>
<evidence type="ECO:0000256" key="4">
    <source>
        <dbReference type="ARBA" id="ARBA00013297"/>
    </source>
</evidence>
<name>Q1JZI8_DESA6</name>
<dbReference type="GO" id="GO:0006753">
    <property type="term" value="P:nucleoside phosphate metabolic process"/>
    <property type="evidence" value="ECO:0007669"/>
    <property type="project" value="TreeGrafter"/>
</dbReference>
<dbReference type="GO" id="GO:0047631">
    <property type="term" value="F:ADP-ribose diphosphatase activity"/>
    <property type="evidence" value="ECO:0007669"/>
    <property type="project" value="UniProtKB-EC"/>
</dbReference>
<proteinExistence type="inferred from homology"/>
<evidence type="ECO:0000256" key="6">
    <source>
        <dbReference type="ARBA" id="ARBA00022801"/>
    </source>
</evidence>
<dbReference type="Pfam" id="PF00293">
    <property type="entry name" value="NUDIX"/>
    <property type="match status" value="1"/>
</dbReference>
<dbReference type="GO" id="GO:0046872">
    <property type="term" value="F:metal ion binding"/>
    <property type="evidence" value="ECO:0007669"/>
    <property type="project" value="UniProtKB-KW"/>
</dbReference>
<feature type="binding site" evidence="13">
    <location>
        <position position="103"/>
    </location>
    <ligand>
        <name>Mg(2+)</name>
        <dbReference type="ChEBI" id="CHEBI:18420"/>
        <label>1</label>
    </ligand>
</feature>
<dbReference type="Proteomes" id="UP000005695">
    <property type="component" value="Unassembled WGS sequence"/>
</dbReference>
<reference evidence="15" key="1">
    <citation type="submission" date="2006-05" db="EMBL/GenBank/DDBJ databases">
        <title>Annotation of the draft genome assembly of Desulfuromonas acetoxidans DSM 684.</title>
        <authorList>
            <consortium name="US DOE Joint Genome Institute (JGI-ORNL)"/>
            <person name="Larimer F."/>
            <person name="Land M."/>
            <person name="Hauser L."/>
        </authorList>
    </citation>
    <scope>NUCLEOTIDE SEQUENCE [LARGE SCALE GENOMIC DNA]</scope>
    <source>
        <strain evidence="15">DSM 684</strain>
    </source>
</reference>
<reference evidence="15" key="2">
    <citation type="submission" date="2006-05" db="EMBL/GenBank/DDBJ databases">
        <title>Sequencing of the draft genome and assembly of Desulfuromonas acetoxidans DSM 684.</title>
        <authorList>
            <consortium name="US DOE Joint Genome Institute (JGI-PGF)"/>
            <person name="Copeland A."/>
            <person name="Lucas S."/>
            <person name="Lapidus A."/>
            <person name="Barry K."/>
            <person name="Detter J.C."/>
            <person name="Glavina del Rio T."/>
            <person name="Hammon N."/>
            <person name="Israni S."/>
            <person name="Dalin E."/>
            <person name="Tice H."/>
            <person name="Bruce D."/>
            <person name="Pitluck S."/>
            <person name="Richardson P."/>
        </authorList>
    </citation>
    <scope>NUCLEOTIDE SEQUENCE [LARGE SCALE GENOMIC DNA]</scope>
    <source>
        <strain evidence="15">DSM 684</strain>
    </source>
</reference>
<dbReference type="GO" id="GO:0019144">
    <property type="term" value="F:ADP-sugar diphosphatase activity"/>
    <property type="evidence" value="ECO:0007669"/>
    <property type="project" value="TreeGrafter"/>
</dbReference>
<dbReference type="PANTHER" id="PTHR11839:SF5">
    <property type="entry name" value="ADP-RIBOSE PYROPHOSPHATASE"/>
    <property type="match status" value="1"/>
</dbReference>
<dbReference type="CDD" id="cd24155">
    <property type="entry name" value="NUDIX_ADPRase"/>
    <property type="match status" value="1"/>
</dbReference>
<dbReference type="GO" id="GO:0005829">
    <property type="term" value="C:cytosol"/>
    <property type="evidence" value="ECO:0007669"/>
    <property type="project" value="TreeGrafter"/>
</dbReference>
<feature type="binding site" evidence="13">
    <location>
        <position position="83"/>
    </location>
    <ligand>
        <name>Mg(2+)</name>
        <dbReference type="ChEBI" id="CHEBI:18420"/>
        <label>1</label>
    </ligand>
</feature>
<evidence type="ECO:0000259" key="14">
    <source>
        <dbReference type="PROSITE" id="PS51462"/>
    </source>
</evidence>
<comment type="caution">
    <text evidence="15">The sequence shown here is derived from an EMBL/GenBank/DDBJ whole genome shotgun (WGS) entry which is preliminary data.</text>
</comment>
<feature type="domain" description="Nudix hydrolase" evidence="14">
    <location>
        <begin position="42"/>
        <end position="181"/>
    </location>
</feature>
<evidence type="ECO:0000313" key="15">
    <source>
        <dbReference type="EMBL" id="EAT15579.1"/>
    </source>
</evidence>
<comment type="function">
    <text evidence="8">Acts on ADP-mannose and ADP-glucose as well as ADP-ribose. Prevents glycogen biosynthesis. The reaction catalyzed by this enzyme is a limiting step of the gluconeogenic process.</text>
</comment>
<evidence type="ECO:0000256" key="7">
    <source>
        <dbReference type="ARBA" id="ARBA00022842"/>
    </source>
</evidence>
<feature type="binding site" evidence="13">
    <location>
        <position position="152"/>
    </location>
    <ligand>
        <name>Mg(2+)</name>
        <dbReference type="ChEBI" id="CHEBI:18420"/>
        <label>1</label>
    </ligand>
</feature>
<dbReference type="Gene3D" id="3.90.79.10">
    <property type="entry name" value="Nucleoside Triphosphate Pyrophosphohydrolase"/>
    <property type="match status" value="1"/>
</dbReference>
<evidence type="ECO:0000256" key="9">
    <source>
        <dbReference type="ARBA" id="ARBA00030162"/>
    </source>
</evidence>
<dbReference type="GO" id="GO:0019693">
    <property type="term" value="P:ribose phosphate metabolic process"/>
    <property type="evidence" value="ECO:0007669"/>
    <property type="project" value="TreeGrafter"/>
</dbReference>
<dbReference type="PANTHER" id="PTHR11839">
    <property type="entry name" value="UDP/ADP-SUGAR PYROPHOSPHATASE"/>
    <property type="match status" value="1"/>
</dbReference>
<evidence type="ECO:0000256" key="3">
    <source>
        <dbReference type="ARBA" id="ARBA00012453"/>
    </source>
</evidence>
<feature type="binding site" evidence="13">
    <location>
        <position position="99"/>
    </location>
    <ligand>
        <name>Mg(2+)</name>
        <dbReference type="ChEBI" id="CHEBI:18420"/>
        <label>1</label>
    </ligand>
</feature>
<evidence type="ECO:0000256" key="8">
    <source>
        <dbReference type="ARBA" id="ARBA00025164"/>
    </source>
</evidence>
<dbReference type="InterPro" id="IPR000086">
    <property type="entry name" value="NUDIX_hydrolase_dom"/>
</dbReference>
<evidence type="ECO:0000256" key="12">
    <source>
        <dbReference type="ARBA" id="ARBA00049546"/>
    </source>
</evidence>
<evidence type="ECO:0000256" key="13">
    <source>
        <dbReference type="PIRSR" id="PIRSR604385-2"/>
    </source>
</evidence>
<dbReference type="EC" id="3.6.1.13" evidence="3"/>
<dbReference type="NCBIfam" id="TIGR00052">
    <property type="entry name" value="nudix-type nucleoside diphosphatase, YffH/AdpP family"/>
    <property type="match status" value="1"/>
</dbReference>
<comment type="catalytic activity">
    <reaction evidence="12">
        <text>ADP-D-ribose + H2O = D-ribose 5-phosphate + AMP + 2 H(+)</text>
        <dbReference type="Rhea" id="RHEA:10412"/>
        <dbReference type="ChEBI" id="CHEBI:15377"/>
        <dbReference type="ChEBI" id="CHEBI:15378"/>
        <dbReference type="ChEBI" id="CHEBI:57967"/>
        <dbReference type="ChEBI" id="CHEBI:78346"/>
        <dbReference type="ChEBI" id="CHEBI:456215"/>
        <dbReference type="EC" id="3.6.1.13"/>
    </reaction>
</comment>
<evidence type="ECO:0000256" key="2">
    <source>
        <dbReference type="ARBA" id="ARBA00007482"/>
    </source>
</evidence>
<evidence type="ECO:0000256" key="11">
    <source>
        <dbReference type="ARBA" id="ARBA00033056"/>
    </source>
</evidence>
<evidence type="ECO:0000313" key="16">
    <source>
        <dbReference type="Proteomes" id="UP000005695"/>
    </source>
</evidence>
<sequence length="198" mass="21973">MKIDIVSQECVYDGFFSLNRFVVRHECFDGSQSAPLVRERIDRARAAAVLLHDAQRDSVVLVEQFRIGAVDDPHSAWLIECPAGMIEAGEQPMEVAQRECCEEVGRLPVDLQQIGEYYVSPGGSSEKITLYYGQIDSTGLNNTLCGVAHEGEDIRVLVVPWREIETQLDEGSITNATTLIALQWVQIARLKGTLPVGR</sequence>
<keyword evidence="6" id="KW-0378">Hydrolase</keyword>
<comment type="similarity">
    <text evidence="2">Belongs to the Nudix hydrolase family. NudF subfamily.</text>
</comment>